<reference evidence="5 6" key="1">
    <citation type="journal article" date="2014" name="Genome Announc.">
        <title>Draft genome sequences of eight enterohepatic helicobacter species isolated from both laboratory and wild rodents.</title>
        <authorList>
            <person name="Sheh A."/>
            <person name="Shen Z."/>
            <person name="Fox J.G."/>
        </authorList>
    </citation>
    <scope>NUCLEOTIDE SEQUENCE [LARGE SCALE GENOMIC DNA]</scope>
    <source>
        <strain evidence="5 6">MIT 97-6194</strain>
    </source>
</reference>
<dbReference type="InterPro" id="IPR036707">
    <property type="entry name" value="MinE_sf"/>
</dbReference>
<keyword evidence="6" id="KW-1185">Reference proteome</keyword>
<sequence>MFFLRFKDKGTASTAKKRLQETLANDRNANIAYLDDLKNDIITLIRKYSPNSCVDVNACANRNNTLDIKVNIKNI</sequence>
<comment type="function">
    <text evidence="3">Prevents the cell division inhibition by proteins MinC and MinD at internal division sites while permitting inhibition at polar sites. This ensures cell division at the proper site by restricting the formation of a division septum at the midpoint of the long axis of the cell.</text>
</comment>
<dbReference type="EMBL" id="QBIU01000001">
    <property type="protein sequence ID" value="MWV70018.1"/>
    <property type="molecule type" value="Genomic_DNA"/>
</dbReference>
<dbReference type="Proteomes" id="UP000029714">
    <property type="component" value="Unassembled WGS sequence"/>
</dbReference>
<name>A0A347VLQ2_9HELI</name>
<gene>
    <name evidence="4" type="ORF">DCO61_08410</name>
    <name evidence="5" type="ORF">LS64_009865</name>
</gene>
<organism evidence="5 6">
    <name type="scientific">Helicobacter saguini</name>
    <dbReference type="NCBI Taxonomy" id="1548018"/>
    <lineage>
        <taxon>Bacteria</taxon>
        <taxon>Pseudomonadati</taxon>
        <taxon>Campylobacterota</taxon>
        <taxon>Epsilonproteobacteria</taxon>
        <taxon>Campylobacterales</taxon>
        <taxon>Helicobacteraceae</taxon>
        <taxon>Helicobacter</taxon>
    </lineage>
</organism>
<dbReference type="AlphaFoldDB" id="A0A347VLQ2"/>
<dbReference type="GO" id="GO:0051301">
    <property type="term" value="P:cell division"/>
    <property type="evidence" value="ECO:0007669"/>
    <property type="project" value="InterPro"/>
</dbReference>
<comment type="caution">
    <text evidence="5">The sequence shown here is derived from an EMBL/GenBank/DDBJ whole genome shotgun (WGS) entry which is preliminary data.</text>
</comment>
<reference evidence="4 7" key="4">
    <citation type="submission" date="2019-12" db="EMBL/GenBank/DDBJ databases">
        <title>Multi-Generational Helicobacter saguini Isolates.</title>
        <authorList>
            <person name="Mannion A."/>
            <person name="Shen Z."/>
            <person name="Fox J.G."/>
        </authorList>
    </citation>
    <scope>NUCLEOTIDE SEQUENCE [LARGE SCALE GENOMIC DNA]</scope>
    <source>
        <strain evidence="4">16-048</strain>
        <strain evidence="7">16-048 (F4)</strain>
    </source>
</reference>
<dbReference type="Proteomes" id="UP000477070">
    <property type="component" value="Unassembled WGS sequence"/>
</dbReference>
<evidence type="ECO:0000313" key="7">
    <source>
        <dbReference type="Proteomes" id="UP000477070"/>
    </source>
</evidence>
<evidence type="ECO:0000256" key="2">
    <source>
        <dbReference type="ARBA" id="ARBA00020112"/>
    </source>
</evidence>
<dbReference type="STRING" id="1548018.LS64_11225"/>
<reference evidence="5 6" key="2">
    <citation type="journal article" date="2016" name="Infect. Immun.">
        <title>Helicobacter saguini, a Novel Helicobacter Isolated from Cotton-Top Tamarins with Ulcerative Colitis, Has Proinflammatory Properties and Induces Typhlocolitis and Dysplasia in Gnotobiotic IL-10-/- Mice.</title>
        <authorList>
            <person name="Shen Z."/>
            <person name="Mannion A."/>
            <person name="Whary M.T."/>
            <person name="Muthupalani S."/>
            <person name="Sheh A."/>
            <person name="Feng Y."/>
            <person name="Gong G."/>
            <person name="Vandamme P."/>
            <person name="Holcombe H.R."/>
            <person name="Paster B.J."/>
            <person name="Fox J.G."/>
        </authorList>
    </citation>
    <scope>NUCLEOTIDE SEQUENCE [LARGE SCALE GENOMIC DNA]</scope>
    <source>
        <strain evidence="5 6">MIT 97-6194</strain>
    </source>
</reference>
<dbReference type="RefSeq" id="WP_052062625.1">
    <property type="nucleotide sequence ID" value="NZ_JRMP02000018.1"/>
</dbReference>
<dbReference type="EMBL" id="JRMP02000018">
    <property type="protein sequence ID" value="TLD92720.1"/>
    <property type="molecule type" value="Genomic_DNA"/>
</dbReference>
<dbReference type="InterPro" id="IPR005527">
    <property type="entry name" value="MinE"/>
</dbReference>
<proteinExistence type="inferred from homology"/>
<evidence type="ECO:0000313" key="4">
    <source>
        <dbReference type="EMBL" id="MWV70018.1"/>
    </source>
</evidence>
<evidence type="ECO:0000313" key="5">
    <source>
        <dbReference type="EMBL" id="TLD92720.1"/>
    </source>
</evidence>
<dbReference type="Gene3D" id="3.30.1070.10">
    <property type="entry name" value="Cell division topological specificity factor MinE"/>
    <property type="match status" value="1"/>
</dbReference>
<evidence type="ECO:0000256" key="3">
    <source>
        <dbReference type="ARBA" id="ARBA00025265"/>
    </source>
</evidence>
<accession>A0A347VLQ2</accession>
<protein>
    <recommendedName>
        <fullName evidence="2">Cell division topological specificity factor</fullName>
    </recommendedName>
</protein>
<evidence type="ECO:0000313" key="6">
    <source>
        <dbReference type="Proteomes" id="UP000029714"/>
    </source>
</evidence>
<comment type="similarity">
    <text evidence="1">Belongs to the MinE family.</text>
</comment>
<dbReference type="Pfam" id="PF03776">
    <property type="entry name" value="MinE"/>
    <property type="match status" value="1"/>
</dbReference>
<evidence type="ECO:0000256" key="1">
    <source>
        <dbReference type="ARBA" id="ARBA00008168"/>
    </source>
</evidence>
<dbReference type="GO" id="GO:0032955">
    <property type="term" value="P:regulation of division septum assembly"/>
    <property type="evidence" value="ECO:0007669"/>
    <property type="project" value="InterPro"/>
</dbReference>
<reference evidence="5" key="3">
    <citation type="submission" date="2018-04" db="EMBL/GenBank/DDBJ databases">
        <authorList>
            <person name="Sheh A."/>
            <person name="Shen Z."/>
            <person name="Mannion A.J."/>
            <person name="Fox J.G."/>
        </authorList>
    </citation>
    <scope>NUCLEOTIDE SEQUENCE</scope>
    <source>
        <strain evidence="5">MIT 97-6194</strain>
    </source>
</reference>